<dbReference type="Proteomes" id="UP001152747">
    <property type="component" value="Unassembled WGS sequence"/>
</dbReference>
<accession>A0A9P1IRT0</accession>
<feature type="signal peptide" evidence="1">
    <location>
        <begin position="1"/>
        <end position="19"/>
    </location>
</feature>
<name>A0A9P1IRT0_9PELO</name>
<dbReference type="AlphaFoldDB" id="A0A9P1IRT0"/>
<feature type="chain" id="PRO_5040511822" evidence="1">
    <location>
        <begin position="20"/>
        <end position="136"/>
    </location>
</feature>
<dbReference type="EMBL" id="CANHGI010000004">
    <property type="protein sequence ID" value="CAI5449884.1"/>
    <property type="molecule type" value="Genomic_DNA"/>
</dbReference>
<sequence length="136" mass="16106">MRFSLIFLLTFIEILESLSYKEKLQFIQLQTTAYNFYLRDIAAQKRKYRIYQSIPEAITEFPPLKNVFFENNTVVGESYPNAAYVNTNLAYSRPRTVDDDLGLPLNQPVNTKGKTNFYYPGRNYADYFYYPYGKRK</sequence>
<evidence type="ECO:0000313" key="2">
    <source>
        <dbReference type="EMBL" id="CAI5449884.1"/>
    </source>
</evidence>
<gene>
    <name evidence="2" type="ORF">CAMP_LOCUS12521</name>
</gene>
<reference evidence="2" key="1">
    <citation type="submission" date="2022-11" db="EMBL/GenBank/DDBJ databases">
        <authorList>
            <person name="Kikuchi T."/>
        </authorList>
    </citation>
    <scope>NUCLEOTIDE SEQUENCE</scope>
    <source>
        <strain evidence="2">PS1010</strain>
    </source>
</reference>
<dbReference type="OrthoDB" id="5876210at2759"/>
<evidence type="ECO:0000256" key="1">
    <source>
        <dbReference type="SAM" id="SignalP"/>
    </source>
</evidence>
<proteinExistence type="predicted"/>
<organism evidence="2 3">
    <name type="scientific">Caenorhabditis angaria</name>
    <dbReference type="NCBI Taxonomy" id="860376"/>
    <lineage>
        <taxon>Eukaryota</taxon>
        <taxon>Metazoa</taxon>
        <taxon>Ecdysozoa</taxon>
        <taxon>Nematoda</taxon>
        <taxon>Chromadorea</taxon>
        <taxon>Rhabditida</taxon>
        <taxon>Rhabditina</taxon>
        <taxon>Rhabditomorpha</taxon>
        <taxon>Rhabditoidea</taxon>
        <taxon>Rhabditidae</taxon>
        <taxon>Peloderinae</taxon>
        <taxon>Caenorhabditis</taxon>
    </lineage>
</organism>
<keyword evidence="3" id="KW-1185">Reference proteome</keyword>
<comment type="caution">
    <text evidence="2">The sequence shown here is derived from an EMBL/GenBank/DDBJ whole genome shotgun (WGS) entry which is preliminary data.</text>
</comment>
<keyword evidence="1" id="KW-0732">Signal</keyword>
<protein>
    <submittedName>
        <fullName evidence="2">Uncharacterized protein</fullName>
    </submittedName>
</protein>
<evidence type="ECO:0000313" key="3">
    <source>
        <dbReference type="Proteomes" id="UP001152747"/>
    </source>
</evidence>